<keyword evidence="3" id="KW-1185">Reference proteome</keyword>
<sequence>MRKCYRSSEKQNALFALILFLALFAFVESAGASSYPEVTFIVDASGSMWGKAGDKTKIESAKAVMRTIVPALAPEVKVGLVAYGHRRKGDCSDIEVLVSSGSDDRAGLLEKVNALQPKGKTPITDAVSTVVEQLKTKENETTVVLVSDGIETCVADPCNIVKALKDTGIKFILHVVGFGVADDEEGQLNCIAEAGGGQYLAAGDTDSLLGALNTIAGDITKKVEVEKAKSSQVKVKTGLAKIRLIMPESTTRGMAGLKIIRVSDGKVVKETERLAAETTHPLMAGEYEVQYLFATPNYGQPTVTNLGKFMVGGGETRDIKLGGIVFNISKVLEDNAPVEHVIVAESGSGEAVVVVHNNNNGYYNFRPKALLPGKYDILFHYAHSPEPTLIATDVIVKSGEESVVTLDSGIVFKEVTSTDISGWDLYPLFSDAKADTMEDGESSPAITSKAVLQARPPHGNKSTLWRHFIVPPGKYRLMVTVVGMDEALPVAEEMIIENGQIVDFDSEL</sequence>
<dbReference type="InterPro" id="IPR036465">
    <property type="entry name" value="vWFA_dom_sf"/>
</dbReference>
<name>A0A1W1HKU0_9BACT</name>
<reference evidence="2 3" key="1">
    <citation type="submission" date="2017-03" db="EMBL/GenBank/DDBJ databases">
        <authorList>
            <person name="Afonso C.L."/>
            <person name="Miller P.J."/>
            <person name="Scott M.A."/>
            <person name="Spackman E."/>
            <person name="Goraichik I."/>
            <person name="Dimitrov K.M."/>
            <person name="Suarez D.L."/>
            <person name="Swayne D.E."/>
        </authorList>
    </citation>
    <scope>NUCLEOTIDE SEQUENCE [LARGE SCALE GENOMIC DNA]</scope>
    <source>
        <strain evidence="2">PRJEB14757</strain>
    </source>
</reference>
<organism evidence="2 3">
    <name type="scientific">Desulfamplus magnetovallimortis</name>
    <dbReference type="NCBI Taxonomy" id="1246637"/>
    <lineage>
        <taxon>Bacteria</taxon>
        <taxon>Pseudomonadati</taxon>
        <taxon>Thermodesulfobacteriota</taxon>
        <taxon>Desulfobacteria</taxon>
        <taxon>Desulfobacterales</taxon>
        <taxon>Desulfobacteraceae</taxon>
        <taxon>Desulfamplus</taxon>
    </lineage>
</organism>
<dbReference type="Proteomes" id="UP000191931">
    <property type="component" value="Unassembled WGS sequence"/>
</dbReference>
<dbReference type="InterPro" id="IPR002035">
    <property type="entry name" value="VWF_A"/>
</dbReference>
<accession>A0A1W1HKU0</accession>
<dbReference type="Pfam" id="PF00092">
    <property type="entry name" value="VWA"/>
    <property type="match status" value="1"/>
</dbReference>
<proteinExistence type="predicted"/>
<dbReference type="AlphaFoldDB" id="A0A1W1HKU0"/>
<evidence type="ECO:0000259" key="1">
    <source>
        <dbReference type="PROSITE" id="PS50234"/>
    </source>
</evidence>
<dbReference type="SUPFAM" id="SSF53300">
    <property type="entry name" value="vWA-like"/>
    <property type="match status" value="1"/>
</dbReference>
<dbReference type="Gene3D" id="3.40.50.410">
    <property type="entry name" value="von Willebrand factor, type A domain"/>
    <property type="match status" value="1"/>
</dbReference>
<dbReference type="EMBL" id="FWEV01000336">
    <property type="protein sequence ID" value="SLM33127.1"/>
    <property type="molecule type" value="Genomic_DNA"/>
</dbReference>
<dbReference type="RefSeq" id="WP_080798707.1">
    <property type="nucleotide sequence ID" value="NZ_LT828540.1"/>
</dbReference>
<feature type="domain" description="VWFA" evidence="1">
    <location>
        <begin position="37"/>
        <end position="215"/>
    </location>
</feature>
<dbReference type="OrthoDB" id="9783818at2"/>
<dbReference type="SMART" id="SM00327">
    <property type="entry name" value="VWA"/>
    <property type="match status" value="1"/>
</dbReference>
<protein>
    <recommendedName>
        <fullName evidence="1">VWFA domain-containing protein</fullName>
    </recommendedName>
</protein>
<evidence type="ECO:0000313" key="2">
    <source>
        <dbReference type="EMBL" id="SLM33127.1"/>
    </source>
</evidence>
<dbReference type="STRING" id="1246637.MTBBW1_90029"/>
<evidence type="ECO:0000313" key="3">
    <source>
        <dbReference type="Proteomes" id="UP000191931"/>
    </source>
</evidence>
<dbReference type="PROSITE" id="PS50234">
    <property type="entry name" value="VWFA"/>
    <property type="match status" value="1"/>
</dbReference>
<gene>
    <name evidence="2" type="ORF">MTBBW1_90029</name>
</gene>